<comment type="caution">
    <text evidence="1">The sequence shown here is derived from an EMBL/GenBank/DDBJ whole genome shotgun (WGS) entry which is preliminary data.</text>
</comment>
<keyword evidence="2" id="KW-1185">Reference proteome</keyword>
<evidence type="ECO:0008006" key="3">
    <source>
        <dbReference type="Google" id="ProtNLM"/>
    </source>
</evidence>
<reference evidence="2" key="1">
    <citation type="submission" date="2021-03" db="EMBL/GenBank/DDBJ databases">
        <title>Assistant Professor.</title>
        <authorList>
            <person name="Huq M.A."/>
        </authorList>
    </citation>
    <scope>NUCLEOTIDE SEQUENCE [LARGE SCALE GENOMIC DNA]</scope>
    <source>
        <strain evidence="2">MAH-28</strain>
    </source>
</reference>
<dbReference type="Proteomes" id="UP000679126">
    <property type="component" value="Unassembled WGS sequence"/>
</dbReference>
<name>A0ABS3YIK9_9BACT</name>
<dbReference type="SUPFAM" id="SSF69318">
    <property type="entry name" value="Integrin alpha N-terminal domain"/>
    <property type="match status" value="1"/>
</dbReference>
<sequence>MKRLIIPMILCLAACQQTKTASPNDSIQAPVPDSLIFTPPVAQAENIFSDTVFTTGDFNGDGTIDTAYSTLYEQAAGEDWQARYRVRFFSRALPDMPDIFGRTRLVNEGDLDGDGRDELSTFNEPLHGCIYNLNVWSFINGSWEPFAGPLLVPTSCDAVSDKDLEARIWKENDTVFIWEMDLNDENSVLIKKPLGFTSDGRLPGMAAPTALREAHSQK</sequence>
<accession>A0ABS3YIK9</accession>
<protein>
    <recommendedName>
        <fullName evidence="3">Lipoprotein</fullName>
    </recommendedName>
</protein>
<dbReference type="InterPro" id="IPR028994">
    <property type="entry name" value="Integrin_alpha_N"/>
</dbReference>
<dbReference type="RefSeq" id="WP_209147646.1">
    <property type="nucleotide sequence ID" value="NZ_JAGHKP010000004.1"/>
</dbReference>
<proteinExistence type="predicted"/>
<dbReference type="EMBL" id="JAGHKP010000004">
    <property type="protein sequence ID" value="MBO9154528.1"/>
    <property type="molecule type" value="Genomic_DNA"/>
</dbReference>
<organism evidence="1 2">
    <name type="scientific">Chitinophaga chungangae</name>
    <dbReference type="NCBI Taxonomy" id="2821488"/>
    <lineage>
        <taxon>Bacteria</taxon>
        <taxon>Pseudomonadati</taxon>
        <taxon>Bacteroidota</taxon>
        <taxon>Chitinophagia</taxon>
        <taxon>Chitinophagales</taxon>
        <taxon>Chitinophagaceae</taxon>
        <taxon>Chitinophaga</taxon>
    </lineage>
</organism>
<evidence type="ECO:0000313" key="2">
    <source>
        <dbReference type="Proteomes" id="UP000679126"/>
    </source>
</evidence>
<dbReference type="Gene3D" id="2.40.128.340">
    <property type="match status" value="1"/>
</dbReference>
<gene>
    <name evidence="1" type="ORF">J7I43_20050</name>
</gene>
<evidence type="ECO:0000313" key="1">
    <source>
        <dbReference type="EMBL" id="MBO9154528.1"/>
    </source>
</evidence>